<comment type="caution">
    <text evidence="2">The sequence shown here is derived from an EMBL/GenBank/DDBJ whole genome shotgun (WGS) entry which is preliminary data.</text>
</comment>
<dbReference type="PANTHER" id="PTHR35317:SF29">
    <property type="entry name" value="CCHC-TYPE DOMAIN-CONTAINING PROTEIN"/>
    <property type="match status" value="1"/>
</dbReference>
<evidence type="ECO:0000313" key="2">
    <source>
        <dbReference type="EMBL" id="GEU52004.1"/>
    </source>
</evidence>
<reference evidence="2" key="1">
    <citation type="journal article" date="2019" name="Sci. Rep.">
        <title>Draft genome of Tanacetum cinerariifolium, the natural source of mosquito coil.</title>
        <authorList>
            <person name="Yamashiro T."/>
            <person name="Shiraishi A."/>
            <person name="Satake H."/>
            <person name="Nakayama K."/>
        </authorList>
    </citation>
    <scope>NUCLEOTIDE SEQUENCE</scope>
</reference>
<proteinExistence type="predicted"/>
<gene>
    <name evidence="2" type="ORF">Tci_023982</name>
</gene>
<sequence length="595" mass="68929">MAEGNVNATNPQQVPPTPQAPHTLSTIKLYILKKGEYDIWAMKIEHYLEHTDYPIWEVIQKRNGPVQVSTDTNGQIRVLPPKTNKEILVRERERKERTTLLMAIPEDCLEKIHKINDAKEIWEAIKSKFGGNDESKKMQKYLLKQQFESFSVSNSEGLHKGYDRFQSLLSKLETHGAGVSTKDANQKFLMSLPSSWSQVSLITRTKPRVDTLSFDDLYNNLRFFEYDVKDLEQVDEFNLEEMNLKWQMAMISTRLKKFYKKTGRKLHFDAKEPVGFDKRKVKCFNCHNTRHFTRECKSKGNQDSRRRDAGNTGYKARNNGKIPAKQDEHKAMVTIDGEDTEVTSCSKICKESYAKLKKLYDEQREQLGDASIEIQAYTLALKRSSDVEDSHVNDRFANIEGMHAVPPPMTGNYMPPKFDFRIDDSSEETLEIVPKPVESKLKVVNKPKVWSDAPIIEEYESDSDDEHVTIPSKEQEKHSFAFVNIVKHVKTPRKNVKEQNTCSQNPKPNKRDWNGLMSKKLGLGRHVLLSLRFAKERLCQIQNLVAFYLQIRLHFASSHVAFCYQICCVLLQDLLRFASRFLAFFYKICRVLLQD</sequence>
<dbReference type="AlphaFoldDB" id="A0A6L2KVS7"/>
<accession>A0A6L2KVS7</accession>
<feature type="compositionally biased region" description="Polar residues" evidence="1">
    <location>
        <begin position="1"/>
        <end position="12"/>
    </location>
</feature>
<dbReference type="PANTHER" id="PTHR35317">
    <property type="entry name" value="OS04G0629600 PROTEIN"/>
    <property type="match status" value="1"/>
</dbReference>
<feature type="region of interest" description="Disordered" evidence="1">
    <location>
        <begin position="297"/>
        <end position="320"/>
    </location>
</feature>
<protein>
    <submittedName>
        <fullName evidence="2">Ribonuclease H-like domain-containing protein</fullName>
    </submittedName>
</protein>
<name>A0A6L2KVS7_TANCI</name>
<dbReference type="EMBL" id="BKCJ010002953">
    <property type="protein sequence ID" value="GEU52004.1"/>
    <property type="molecule type" value="Genomic_DNA"/>
</dbReference>
<feature type="region of interest" description="Disordered" evidence="1">
    <location>
        <begin position="1"/>
        <end position="20"/>
    </location>
</feature>
<feature type="compositionally biased region" description="Basic and acidic residues" evidence="1">
    <location>
        <begin position="297"/>
        <end position="309"/>
    </location>
</feature>
<organism evidence="2">
    <name type="scientific">Tanacetum cinerariifolium</name>
    <name type="common">Dalmatian daisy</name>
    <name type="synonym">Chrysanthemum cinerariifolium</name>
    <dbReference type="NCBI Taxonomy" id="118510"/>
    <lineage>
        <taxon>Eukaryota</taxon>
        <taxon>Viridiplantae</taxon>
        <taxon>Streptophyta</taxon>
        <taxon>Embryophyta</taxon>
        <taxon>Tracheophyta</taxon>
        <taxon>Spermatophyta</taxon>
        <taxon>Magnoliopsida</taxon>
        <taxon>eudicotyledons</taxon>
        <taxon>Gunneridae</taxon>
        <taxon>Pentapetalae</taxon>
        <taxon>asterids</taxon>
        <taxon>campanulids</taxon>
        <taxon>Asterales</taxon>
        <taxon>Asteraceae</taxon>
        <taxon>Asteroideae</taxon>
        <taxon>Anthemideae</taxon>
        <taxon>Anthemidinae</taxon>
        <taxon>Tanacetum</taxon>
    </lineage>
</organism>
<dbReference type="Pfam" id="PF14223">
    <property type="entry name" value="Retrotran_gag_2"/>
    <property type="match status" value="1"/>
</dbReference>
<evidence type="ECO:0000256" key="1">
    <source>
        <dbReference type="SAM" id="MobiDB-lite"/>
    </source>
</evidence>